<evidence type="ECO:0000256" key="1">
    <source>
        <dbReference type="SAM" id="MobiDB-lite"/>
    </source>
</evidence>
<feature type="region of interest" description="Disordered" evidence="1">
    <location>
        <begin position="383"/>
        <end position="407"/>
    </location>
</feature>
<comment type="caution">
    <text evidence="2">The sequence shown here is derived from an EMBL/GenBank/DDBJ whole genome shotgun (WGS) entry which is preliminary data.</text>
</comment>
<feature type="compositionally biased region" description="Low complexity" evidence="1">
    <location>
        <begin position="383"/>
        <end position="397"/>
    </location>
</feature>
<evidence type="ECO:0000313" key="3">
    <source>
        <dbReference type="Proteomes" id="UP001221142"/>
    </source>
</evidence>
<sequence length="453" mass="49484">MAVIPQELIDVVLSNLDPVQDRDSLKCIALSAYNLAVPAQRTLFRSLSLHAGSKRETSTFERALTLFTQSPHLTPYVRDLDIGMPWPEQQAFLSRILPLVTRVRRFVIQGCGVPWRMLSPALQTALYDFTSRPALQKLHLIFISGIPASFISLAARRVPVLSMQDLVVAPDPDDFQLHCCEVEERPPKLTDLTLSLYFKNPWDTLRELGLTPTIERLALDMDDSDDVLDAITAVAPTIRHLELTSIAQLTPRPLPLSTPLALPTMPNLTSLSICLPPEFNSLISPSRLSALMANLSVAQSPFLRELTISIAWPVSARSAVGLPMAIAENSLGQEDMRRLLGKGNAEVLGALDVFLSSSSSSASGASSSVHCTWDLLCDSGVSSTPTSPSSPTSPCTSAQKISRTREPDGCGGYHARVFTLFKNTIEGCMPKTRARGKLEVRRSVRRGYLEGLA</sequence>
<organism evidence="2 3">
    <name type="scientific">Roridomyces roridus</name>
    <dbReference type="NCBI Taxonomy" id="1738132"/>
    <lineage>
        <taxon>Eukaryota</taxon>
        <taxon>Fungi</taxon>
        <taxon>Dikarya</taxon>
        <taxon>Basidiomycota</taxon>
        <taxon>Agaricomycotina</taxon>
        <taxon>Agaricomycetes</taxon>
        <taxon>Agaricomycetidae</taxon>
        <taxon>Agaricales</taxon>
        <taxon>Marasmiineae</taxon>
        <taxon>Mycenaceae</taxon>
        <taxon>Roridomyces</taxon>
    </lineage>
</organism>
<proteinExistence type="predicted"/>
<reference evidence="2" key="1">
    <citation type="submission" date="2023-03" db="EMBL/GenBank/DDBJ databases">
        <title>Massive genome expansion in bonnet fungi (Mycena s.s.) driven by repeated elements and novel gene families across ecological guilds.</title>
        <authorList>
            <consortium name="Lawrence Berkeley National Laboratory"/>
            <person name="Harder C.B."/>
            <person name="Miyauchi S."/>
            <person name="Viragh M."/>
            <person name="Kuo A."/>
            <person name="Thoen E."/>
            <person name="Andreopoulos B."/>
            <person name="Lu D."/>
            <person name="Skrede I."/>
            <person name="Drula E."/>
            <person name="Henrissat B."/>
            <person name="Morin E."/>
            <person name="Kohler A."/>
            <person name="Barry K."/>
            <person name="LaButti K."/>
            <person name="Morin E."/>
            <person name="Salamov A."/>
            <person name="Lipzen A."/>
            <person name="Mereny Z."/>
            <person name="Hegedus B."/>
            <person name="Baldrian P."/>
            <person name="Stursova M."/>
            <person name="Weitz H."/>
            <person name="Taylor A."/>
            <person name="Grigoriev I.V."/>
            <person name="Nagy L.G."/>
            <person name="Martin F."/>
            <person name="Kauserud H."/>
        </authorList>
    </citation>
    <scope>NUCLEOTIDE SEQUENCE</scope>
    <source>
        <strain evidence="2">9284</strain>
    </source>
</reference>
<dbReference type="EMBL" id="JARKIF010000035">
    <property type="protein sequence ID" value="KAJ7610437.1"/>
    <property type="molecule type" value="Genomic_DNA"/>
</dbReference>
<keyword evidence="3" id="KW-1185">Reference proteome</keyword>
<dbReference type="InterPro" id="IPR032675">
    <property type="entry name" value="LRR_dom_sf"/>
</dbReference>
<evidence type="ECO:0000313" key="2">
    <source>
        <dbReference type="EMBL" id="KAJ7610437.1"/>
    </source>
</evidence>
<dbReference type="AlphaFoldDB" id="A0AAD7B4H8"/>
<protein>
    <submittedName>
        <fullName evidence="2">Uncharacterized protein</fullName>
    </submittedName>
</protein>
<gene>
    <name evidence="2" type="ORF">FB45DRAFT_1066223</name>
</gene>
<dbReference type="Proteomes" id="UP001221142">
    <property type="component" value="Unassembled WGS sequence"/>
</dbReference>
<accession>A0AAD7B4H8</accession>
<name>A0AAD7B4H8_9AGAR</name>
<dbReference type="Gene3D" id="3.80.10.10">
    <property type="entry name" value="Ribonuclease Inhibitor"/>
    <property type="match status" value="1"/>
</dbReference>